<proteinExistence type="predicted"/>
<name>A0A2P2PBF9_RHIMU</name>
<reference evidence="2" key="1">
    <citation type="submission" date="2018-02" db="EMBL/GenBank/DDBJ databases">
        <title>Rhizophora mucronata_Transcriptome.</title>
        <authorList>
            <person name="Meera S.P."/>
            <person name="Sreeshan A."/>
            <person name="Augustine A."/>
        </authorList>
    </citation>
    <scope>NUCLEOTIDE SEQUENCE</scope>
    <source>
        <tissue evidence="2">Leaf</tissue>
    </source>
</reference>
<sequence length="47" mass="5563">MKLGKNQEDAIERRRGGRYKNKNLKREENRCCNKKSHDKDSAGSKRE</sequence>
<organism evidence="2">
    <name type="scientific">Rhizophora mucronata</name>
    <name type="common">Asiatic mangrove</name>
    <dbReference type="NCBI Taxonomy" id="61149"/>
    <lineage>
        <taxon>Eukaryota</taxon>
        <taxon>Viridiplantae</taxon>
        <taxon>Streptophyta</taxon>
        <taxon>Embryophyta</taxon>
        <taxon>Tracheophyta</taxon>
        <taxon>Spermatophyta</taxon>
        <taxon>Magnoliopsida</taxon>
        <taxon>eudicotyledons</taxon>
        <taxon>Gunneridae</taxon>
        <taxon>Pentapetalae</taxon>
        <taxon>rosids</taxon>
        <taxon>fabids</taxon>
        <taxon>Malpighiales</taxon>
        <taxon>Rhizophoraceae</taxon>
        <taxon>Rhizophora</taxon>
    </lineage>
</organism>
<accession>A0A2P2PBF9</accession>
<feature type="compositionally biased region" description="Basic and acidic residues" evidence="1">
    <location>
        <begin position="1"/>
        <end position="14"/>
    </location>
</feature>
<feature type="compositionally biased region" description="Basic and acidic residues" evidence="1">
    <location>
        <begin position="24"/>
        <end position="47"/>
    </location>
</feature>
<evidence type="ECO:0000256" key="1">
    <source>
        <dbReference type="SAM" id="MobiDB-lite"/>
    </source>
</evidence>
<dbReference type="AlphaFoldDB" id="A0A2P2PBF9"/>
<feature type="region of interest" description="Disordered" evidence="1">
    <location>
        <begin position="1"/>
        <end position="47"/>
    </location>
</feature>
<evidence type="ECO:0000313" key="2">
    <source>
        <dbReference type="EMBL" id="MBX52019.1"/>
    </source>
</evidence>
<dbReference type="EMBL" id="GGEC01071535">
    <property type="protein sequence ID" value="MBX52019.1"/>
    <property type="molecule type" value="Transcribed_RNA"/>
</dbReference>
<protein>
    <submittedName>
        <fullName evidence="2">Uncharacterized protein</fullName>
    </submittedName>
</protein>